<dbReference type="Pfam" id="PF00043">
    <property type="entry name" value="GST_C"/>
    <property type="match status" value="1"/>
</dbReference>
<dbReference type="PROSITE" id="PS50405">
    <property type="entry name" value="GST_CTER"/>
    <property type="match status" value="1"/>
</dbReference>
<sequence length="257" mass="28024">MTILLLLVVAVTTHSAFSWTHFSKPQTLASLRKPRLAVSMASSPGPQLHGTSQSRSPLVNWFALEAGISLQMQPARPSNHPFDQVPFLTDDSGEVEIFESGAILLYLADRYGNPSSSDAVTRAKYTKWVVWAGAELDGLCFGAIPGDHRVRGTSMDNPSIKQVAILESILGQSEWLVDGSFSVADVAVGSYLNYVPIFFPGANLSKTPNIANYMKRCAERPAFQEAFGAGHSNLVQKKTAEWTTSEPAQEKKIFGMF</sequence>
<evidence type="ECO:0000256" key="1">
    <source>
        <dbReference type="ARBA" id="ARBA00007409"/>
    </source>
</evidence>
<protein>
    <recommendedName>
        <fullName evidence="7">Glutathione transferase</fullName>
    </recommendedName>
</protein>
<dbReference type="PANTHER" id="PTHR44051:SF8">
    <property type="entry name" value="GLUTATHIONE S-TRANSFERASE GSTA"/>
    <property type="match status" value="1"/>
</dbReference>
<evidence type="ECO:0000259" key="4">
    <source>
        <dbReference type="PROSITE" id="PS50404"/>
    </source>
</evidence>
<name>A0A7S2BLJ8_9STRA</name>
<feature type="domain" description="GST C-terminal" evidence="5">
    <location>
        <begin position="118"/>
        <end position="241"/>
    </location>
</feature>
<evidence type="ECO:0000313" key="6">
    <source>
        <dbReference type="EMBL" id="CAD9400574.1"/>
    </source>
</evidence>
<dbReference type="Gene3D" id="3.40.30.10">
    <property type="entry name" value="Glutaredoxin"/>
    <property type="match status" value="1"/>
</dbReference>
<dbReference type="InterPro" id="IPR036249">
    <property type="entry name" value="Thioredoxin-like_sf"/>
</dbReference>
<organism evidence="6">
    <name type="scientific">Octactis speculum</name>
    <dbReference type="NCBI Taxonomy" id="3111310"/>
    <lineage>
        <taxon>Eukaryota</taxon>
        <taxon>Sar</taxon>
        <taxon>Stramenopiles</taxon>
        <taxon>Ochrophyta</taxon>
        <taxon>Dictyochophyceae</taxon>
        <taxon>Dictyochales</taxon>
        <taxon>Dictyochaceae</taxon>
        <taxon>Octactis</taxon>
    </lineage>
</organism>
<feature type="signal peptide" evidence="3">
    <location>
        <begin position="1"/>
        <end position="18"/>
    </location>
</feature>
<dbReference type="SUPFAM" id="SSF52833">
    <property type="entry name" value="Thioredoxin-like"/>
    <property type="match status" value="1"/>
</dbReference>
<evidence type="ECO:0008006" key="7">
    <source>
        <dbReference type="Google" id="ProtNLM"/>
    </source>
</evidence>
<dbReference type="EMBL" id="HBGS01016208">
    <property type="protein sequence ID" value="CAD9400574.1"/>
    <property type="molecule type" value="Transcribed_RNA"/>
</dbReference>
<dbReference type="Pfam" id="PF02798">
    <property type="entry name" value="GST_N"/>
    <property type="match status" value="1"/>
</dbReference>
<evidence type="ECO:0000259" key="5">
    <source>
        <dbReference type="PROSITE" id="PS50405"/>
    </source>
</evidence>
<dbReference type="InterPro" id="IPR010987">
    <property type="entry name" value="Glutathione-S-Trfase_C-like"/>
</dbReference>
<proteinExistence type="inferred from homology"/>
<evidence type="ECO:0000256" key="3">
    <source>
        <dbReference type="SAM" id="SignalP"/>
    </source>
</evidence>
<dbReference type="InterPro" id="IPR004046">
    <property type="entry name" value="GST_C"/>
</dbReference>
<gene>
    <name evidence="6" type="ORF">DSPE1174_LOCUS8494</name>
</gene>
<dbReference type="Gene3D" id="1.20.1050.10">
    <property type="match status" value="1"/>
</dbReference>
<keyword evidence="3" id="KW-0732">Signal</keyword>
<feature type="domain" description="GST N-terminal" evidence="4">
    <location>
        <begin position="1"/>
        <end position="115"/>
    </location>
</feature>
<dbReference type="PANTHER" id="PTHR44051">
    <property type="entry name" value="GLUTATHIONE S-TRANSFERASE-RELATED"/>
    <property type="match status" value="1"/>
</dbReference>
<evidence type="ECO:0000256" key="2">
    <source>
        <dbReference type="RuleBase" id="RU003494"/>
    </source>
</evidence>
<feature type="chain" id="PRO_5031242701" description="Glutathione transferase" evidence="3">
    <location>
        <begin position="19"/>
        <end position="257"/>
    </location>
</feature>
<comment type="similarity">
    <text evidence="1 2">Belongs to the GST superfamily.</text>
</comment>
<dbReference type="AlphaFoldDB" id="A0A7S2BLJ8"/>
<reference evidence="6" key="1">
    <citation type="submission" date="2021-01" db="EMBL/GenBank/DDBJ databases">
        <authorList>
            <person name="Corre E."/>
            <person name="Pelletier E."/>
            <person name="Niang G."/>
            <person name="Scheremetjew M."/>
            <person name="Finn R."/>
            <person name="Kale V."/>
            <person name="Holt S."/>
            <person name="Cochrane G."/>
            <person name="Meng A."/>
            <person name="Brown T."/>
            <person name="Cohen L."/>
        </authorList>
    </citation>
    <scope>NUCLEOTIDE SEQUENCE</scope>
    <source>
        <strain evidence="6">CCMP1381</strain>
    </source>
</reference>
<dbReference type="PROSITE" id="PS50404">
    <property type="entry name" value="GST_NTER"/>
    <property type="match status" value="1"/>
</dbReference>
<dbReference type="InterPro" id="IPR040079">
    <property type="entry name" value="Glutathione_S-Trfase"/>
</dbReference>
<dbReference type="InterPro" id="IPR036282">
    <property type="entry name" value="Glutathione-S-Trfase_C_sf"/>
</dbReference>
<dbReference type="SUPFAM" id="SSF47616">
    <property type="entry name" value="GST C-terminal domain-like"/>
    <property type="match status" value="1"/>
</dbReference>
<dbReference type="SFLD" id="SFLDS00019">
    <property type="entry name" value="Glutathione_Transferase_(cytos"/>
    <property type="match status" value="1"/>
</dbReference>
<accession>A0A7S2BLJ8</accession>
<dbReference type="InterPro" id="IPR004045">
    <property type="entry name" value="Glutathione_S-Trfase_N"/>
</dbReference>